<feature type="compositionally biased region" description="Low complexity" evidence="1">
    <location>
        <begin position="208"/>
        <end position="218"/>
    </location>
</feature>
<feature type="compositionally biased region" description="Pro residues" evidence="1">
    <location>
        <begin position="243"/>
        <end position="254"/>
    </location>
</feature>
<proteinExistence type="predicted"/>
<feature type="compositionally biased region" description="Basic and acidic residues" evidence="1">
    <location>
        <begin position="531"/>
        <end position="543"/>
    </location>
</feature>
<feature type="region of interest" description="Disordered" evidence="1">
    <location>
        <begin position="618"/>
        <end position="652"/>
    </location>
</feature>
<evidence type="ECO:0000313" key="4">
    <source>
        <dbReference type="Proteomes" id="UP001600888"/>
    </source>
</evidence>
<feature type="region of interest" description="Disordered" evidence="1">
    <location>
        <begin position="669"/>
        <end position="710"/>
    </location>
</feature>
<feature type="compositionally biased region" description="Basic and acidic residues" evidence="1">
    <location>
        <begin position="482"/>
        <end position="517"/>
    </location>
</feature>
<comment type="caution">
    <text evidence="3">The sequence shown here is derived from an EMBL/GenBank/DDBJ whole genome shotgun (WGS) entry which is preliminary data.</text>
</comment>
<organism evidence="3 4">
    <name type="scientific">Diaporthe vaccinii</name>
    <dbReference type="NCBI Taxonomy" id="105482"/>
    <lineage>
        <taxon>Eukaryota</taxon>
        <taxon>Fungi</taxon>
        <taxon>Dikarya</taxon>
        <taxon>Ascomycota</taxon>
        <taxon>Pezizomycotina</taxon>
        <taxon>Sordariomycetes</taxon>
        <taxon>Sordariomycetidae</taxon>
        <taxon>Diaporthales</taxon>
        <taxon>Diaporthaceae</taxon>
        <taxon>Diaporthe</taxon>
        <taxon>Diaporthe eres species complex</taxon>
    </lineage>
</organism>
<feature type="compositionally biased region" description="Basic residues" evidence="1">
    <location>
        <begin position="331"/>
        <end position="356"/>
    </location>
</feature>
<accession>A0ABR4EMK0</accession>
<feature type="compositionally biased region" description="Low complexity" evidence="1">
    <location>
        <begin position="300"/>
        <end position="327"/>
    </location>
</feature>
<feature type="compositionally biased region" description="Low complexity" evidence="1">
    <location>
        <begin position="370"/>
        <end position="391"/>
    </location>
</feature>
<feature type="compositionally biased region" description="Basic and acidic residues" evidence="1">
    <location>
        <begin position="669"/>
        <end position="682"/>
    </location>
</feature>
<evidence type="ECO:0000256" key="2">
    <source>
        <dbReference type="SAM" id="Phobius"/>
    </source>
</evidence>
<feature type="compositionally biased region" description="Basic and acidic residues" evidence="1">
    <location>
        <begin position="431"/>
        <end position="448"/>
    </location>
</feature>
<sequence>MPPLQSHIKQVDVLTWREVPGDYGTSCSNNAWDCLNTPAQFGIIFSVIVVVIAIVWIYWYTVIRPRQERIKESGEDIELDLGDGRTVTVSSGPHQRTVVFRDHRSPTPPPPAYRPPTPGGGFVGPSGFASTTGSPQPSPRESHVQLWPPQASPQRPVTPQQAPPPSMSAPSFVQGHPVPGPYPQPMPFATYPPQLVVPGPPPPPPAMMYPRAQPQPYFVIPPPPPPPPPQPPPATGMPAQRLIPPPPPPPPPLRQPVGGVFYQQPSGANSQPRTRPPSPGHASTIEDDDSDCGGSLPPASRRGQSPSRGRSPPPGGSQFTRSRTPSPSERRRQHARRRRRPSPSRSPPRGRQRGRGRQGNQGDNTLPQRDGPSSGSPKSSDTSYRSSTSLDSELRTDLASLLDEAGGRQRAREAERLQALVDRYDEEEEEERAHRNGSEKAGGGDKLPRLPGQPMRPATHQADTAEPVAAASAQHQDSQGSHQRDEAYHTDNEGLSDPPKRRVAFHEPSLEVLESRVGRPSRPSKSPTRIPTREDLHHGESRAGRRRHTPSPDERVVQRPVAQASGGAESRIEERRATGAEGLLATSHTTTTKPILVRDLPSASLTPASDATLAARTRGALATEHHGSRGPPTTAIASHGRRPSTIPEEPRHSVQLALEHAAERLVEEVVEPALDRARHREAGSGGHADVMPGQDDQRRRRPRRSREMES</sequence>
<keyword evidence="2" id="KW-0812">Transmembrane</keyword>
<dbReference type="EMBL" id="JBAWTH010000042">
    <property type="protein sequence ID" value="KAL2283555.1"/>
    <property type="molecule type" value="Genomic_DNA"/>
</dbReference>
<keyword evidence="2" id="KW-0472">Membrane</keyword>
<protein>
    <submittedName>
        <fullName evidence="3">Uncharacterized protein</fullName>
    </submittedName>
</protein>
<keyword evidence="4" id="KW-1185">Reference proteome</keyword>
<feature type="compositionally biased region" description="Pro residues" evidence="1">
    <location>
        <begin position="198"/>
        <end position="207"/>
    </location>
</feature>
<name>A0ABR4EMK0_9PEZI</name>
<feature type="compositionally biased region" description="Basic and acidic residues" evidence="1">
    <location>
        <begin position="405"/>
        <end position="416"/>
    </location>
</feature>
<evidence type="ECO:0000313" key="3">
    <source>
        <dbReference type="EMBL" id="KAL2283555.1"/>
    </source>
</evidence>
<feature type="compositionally biased region" description="Polar residues" evidence="1">
    <location>
        <begin position="263"/>
        <end position="273"/>
    </location>
</feature>
<keyword evidence="2" id="KW-1133">Transmembrane helix</keyword>
<evidence type="ECO:0000256" key="1">
    <source>
        <dbReference type="SAM" id="MobiDB-lite"/>
    </source>
</evidence>
<reference evidence="3 4" key="1">
    <citation type="submission" date="2024-03" db="EMBL/GenBank/DDBJ databases">
        <title>A high-quality draft genome sequence of Diaporthe vaccinii, a causative agent of upright dieback and viscid rot disease in cranberry plants.</title>
        <authorList>
            <person name="Sarrasin M."/>
            <person name="Lang B.F."/>
            <person name="Burger G."/>
        </authorList>
    </citation>
    <scope>NUCLEOTIDE SEQUENCE [LARGE SCALE GENOMIC DNA]</scope>
    <source>
        <strain evidence="3 4">IS7</strain>
    </source>
</reference>
<feature type="compositionally biased region" description="Pro residues" evidence="1">
    <location>
        <begin position="106"/>
        <end position="118"/>
    </location>
</feature>
<gene>
    <name evidence="3" type="ORF">FJTKL_09869</name>
</gene>
<feature type="transmembrane region" description="Helical" evidence="2">
    <location>
        <begin position="39"/>
        <end position="61"/>
    </location>
</feature>
<feature type="region of interest" description="Disordered" evidence="1">
    <location>
        <begin position="83"/>
        <end position="587"/>
    </location>
</feature>
<feature type="compositionally biased region" description="Pro residues" evidence="1">
    <location>
        <begin position="219"/>
        <end position="235"/>
    </location>
</feature>
<dbReference type="Proteomes" id="UP001600888">
    <property type="component" value="Unassembled WGS sequence"/>
</dbReference>